<keyword evidence="3" id="KW-1133">Transmembrane helix</keyword>
<evidence type="ECO:0000256" key="1">
    <source>
        <dbReference type="PROSITE-ProRule" id="PRU00339"/>
    </source>
</evidence>
<evidence type="ECO:0000256" key="2">
    <source>
        <dbReference type="SAM" id="Coils"/>
    </source>
</evidence>
<evidence type="ECO:0000313" key="5">
    <source>
        <dbReference type="EMBL" id="SHJ98508.1"/>
    </source>
</evidence>
<keyword evidence="1" id="KW-0802">TPR repeat</keyword>
<evidence type="ECO:0000313" key="6">
    <source>
        <dbReference type="Proteomes" id="UP000184474"/>
    </source>
</evidence>
<dbReference type="SUPFAM" id="SSF55874">
    <property type="entry name" value="ATPase domain of HSP90 chaperone/DNA topoisomerase II/histidine kinase"/>
    <property type="match status" value="1"/>
</dbReference>
<keyword evidence="3" id="KW-0812">Transmembrane</keyword>
<keyword evidence="6" id="KW-1185">Reference proteome</keyword>
<organism evidence="5 6">
    <name type="scientific">Reichenbachiella agariperforans</name>
    <dbReference type="NCBI Taxonomy" id="156994"/>
    <lineage>
        <taxon>Bacteria</taxon>
        <taxon>Pseudomonadati</taxon>
        <taxon>Bacteroidota</taxon>
        <taxon>Cytophagia</taxon>
        <taxon>Cytophagales</taxon>
        <taxon>Reichenbachiellaceae</taxon>
        <taxon>Reichenbachiella</taxon>
    </lineage>
</organism>
<protein>
    <submittedName>
        <fullName evidence="5">Tetratricopeptide repeat-containing protein</fullName>
    </submittedName>
</protein>
<gene>
    <name evidence="5" type="ORF">SAMN04488028_102382</name>
</gene>
<dbReference type="InterPro" id="IPR036890">
    <property type="entry name" value="HATPase_C_sf"/>
</dbReference>
<evidence type="ECO:0000259" key="4">
    <source>
        <dbReference type="Pfam" id="PF06580"/>
    </source>
</evidence>
<feature type="repeat" description="TPR" evidence="1">
    <location>
        <begin position="112"/>
        <end position="145"/>
    </location>
</feature>
<dbReference type="GO" id="GO:0000155">
    <property type="term" value="F:phosphorelay sensor kinase activity"/>
    <property type="evidence" value="ECO:0007669"/>
    <property type="project" value="InterPro"/>
</dbReference>
<dbReference type="InterPro" id="IPR010559">
    <property type="entry name" value="Sig_transdc_His_kin_internal"/>
</dbReference>
<keyword evidence="2" id="KW-0175">Coiled coil</keyword>
<dbReference type="InterPro" id="IPR050640">
    <property type="entry name" value="Bact_2-comp_sensor_kinase"/>
</dbReference>
<dbReference type="Gene3D" id="3.30.565.10">
    <property type="entry name" value="Histidine kinase-like ATPase, C-terminal domain"/>
    <property type="match status" value="1"/>
</dbReference>
<reference evidence="6" key="1">
    <citation type="submission" date="2016-11" db="EMBL/GenBank/DDBJ databases">
        <authorList>
            <person name="Varghese N."/>
            <person name="Submissions S."/>
        </authorList>
    </citation>
    <scope>NUCLEOTIDE SEQUENCE [LARGE SCALE GENOMIC DNA]</scope>
    <source>
        <strain evidence="6">DSM 26134</strain>
    </source>
</reference>
<dbReference type="Pfam" id="PF13424">
    <property type="entry name" value="TPR_12"/>
    <property type="match status" value="1"/>
</dbReference>
<dbReference type="SUPFAM" id="SSF48452">
    <property type="entry name" value="TPR-like"/>
    <property type="match status" value="1"/>
</dbReference>
<feature type="domain" description="Signal transduction histidine kinase internal region" evidence="4">
    <location>
        <begin position="437"/>
        <end position="517"/>
    </location>
</feature>
<dbReference type="GO" id="GO:0016020">
    <property type="term" value="C:membrane"/>
    <property type="evidence" value="ECO:0007669"/>
    <property type="project" value="InterPro"/>
</dbReference>
<dbReference type="STRING" id="156994.SAMN04488028_102382"/>
<dbReference type="InterPro" id="IPR011990">
    <property type="entry name" value="TPR-like_helical_dom_sf"/>
</dbReference>
<dbReference type="SMART" id="SM00028">
    <property type="entry name" value="TPR"/>
    <property type="match status" value="3"/>
</dbReference>
<evidence type="ECO:0000256" key="3">
    <source>
        <dbReference type="SAM" id="Phobius"/>
    </source>
</evidence>
<dbReference type="PANTHER" id="PTHR34220:SF7">
    <property type="entry name" value="SENSOR HISTIDINE KINASE YPDA"/>
    <property type="match status" value="1"/>
</dbReference>
<dbReference type="PANTHER" id="PTHR34220">
    <property type="entry name" value="SENSOR HISTIDINE KINASE YPDA"/>
    <property type="match status" value="1"/>
</dbReference>
<feature type="repeat" description="TPR" evidence="1">
    <location>
        <begin position="192"/>
        <end position="225"/>
    </location>
</feature>
<dbReference type="Proteomes" id="UP000184474">
    <property type="component" value="Unassembled WGS sequence"/>
</dbReference>
<accession>A0A1M6NS83</accession>
<name>A0A1M6NS83_REIAG</name>
<dbReference type="Pfam" id="PF06580">
    <property type="entry name" value="His_kinase"/>
    <property type="match status" value="1"/>
</dbReference>
<proteinExistence type="predicted"/>
<keyword evidence="3" id="KW-0472">Membrane</keyword>
<dbReference type="Gene3D" id="1.25.40.10">
    <property type="entry name" value="Tetratricopeptide repeat domain"/>
    <property type="match status" value="2"/>
</dbReference>
<sequence length="646" mass="74417">MFSQNIDVDSLRKAYLHQLDTTVDFSAQSKIYYQLSDTYTFESDSLQEFYLKKSYQSALKGNNEIREMLAASQLSSLKRWQGAYDSALFFLNKAETIVNRQSDGLRKTRALTGMMSNYGKIFQDIGDYEKAIQYLLKAIDYAEDENLGYNKAMAMMNIGSNYLAMNDDQEAEEYFRRSLQYADTINNLQLQSWNYQYIGTIYAKREMLDSTLNYYRKAINISKADPTSSYREVLVLISEVFVEKASYDSALTYLNEAKLYYDGTNKTFQIKYLLLLSKISYNRGQMITAKNQAKQAYLLAQKDEKARIEILRHQVDVFRKTGEYEKALNKKDELSALKNKFLNEEKIKAIKNLEIKYETEKLKGEKAVAENQIKIAEAESEKNRSLFIASVIGTFLIIISAMFYFSKLKQAKKAELIKLELIASQKQLALEKQYRDSELKALKAQMNPHFIFNVLNSIQEFIILNKKDLASDYLSMFAELIRSYLHFSNSGSISLRDEVDTLEKYLELETLRFEDTFSYDLQVDEGIYPEEFQIPTMIIQPYVENAIKHGLFHKSGDRKLTVAFTKPETDLIQCIITDNGIGRANAKKRNEAKGNTHKSFAMEAIASRLELYNEKSKNKIGIETLDLLGDNQEALGTQVILTIPLI</sequence>
<dbReference type="EMBL" id="FRAA01000002">
    <property type="protein sequence ID" value="SHJ98508.1"/>
    <property type="molecule type" value="Genomic_DNA"/>
</dbReference>
<dbReference type="PROSITE" id="PS50005">
    <property type="entry name" value="TPR"/>
    <property type="match status" value="3"/>
</dbReference>
<feature type="transmembrane region" description="Helical" evidence="3">
    <location>
        <begin position="386"/>
        <end position="405"/>
    </location>
</feature>
<dbReference type="InterPro" id="IPR019734">
    <property type="entry name" value="TPR_rpt"/>
</dbReference>
<feature type="repeat" description="TPR" evidence="1">
    <location>
        <begin position="152"/>
        <end position="185"/>
    </location>
</feature>
<dbReference type="AlphaFoldDB" id="A0A1M6NS83"/>
<feature type="coiled-coil region" evidence="2">
    <location>
        <begin position="324"/>
        <end position="379"/>
    </location>
</feature>